<dbReference type="EMBL" id="VNHS01000016">
    <property type="protein sequence ID" value="TYP69139.1"/>
    <property type="molecule type" value="Genomic_DNA"/>
</dbReference>
<dbReference type="InterPro" id="IPR041881">
    <property type="entry name" value="PqqD_sf"/>
</dbReference>
<dbReference type="Gene3D" id="1.10.10.1150">
    <property type="entry name" value="Coenzyme PQQ synthesis protein D (PqqD)"/>
    <property type="match status" value="1"/>
</dbReference>
<evidence type="ECO:0000313" key="2">
    <source>
        <dbReference type="Proteomes" id="UP000323257"/>
    </source>
</evidence>
<dbReference type="RefSeq" id="WP_187434513.1">
    <property type="nucleotide sequence ID" value="NZ_VNHS01000016.1"/>
</dbReference>
<name>A0A5S5BPU0_9BACL</name>
<accession>A0A5S5BPU0</accession>
<protein>
    <submittedName>
        <fullName evidence="1">Coenzyme PQQ synthesis protein D (PqqD)</fullName>
    </submittedName>
</protein>
<dbReference type="Proteomes" id="UP000323257">
    <property type="component" value="Unassembled WGS sequence"/>
</dbReference>
<gene>
    <name evidence="1" type="ORF">BCM02_11615</name>
</gene>
<proteinExistence type="predicted"/>
<dbReference type="Pfam" id="PF05402">
    <property type="entry name" value="PqqD"/>
    <property type="match status" value="1"/>
</dbReference>
<dbReference type="InterPro" id="IPR008792">
    <property type="entry name" value="PQQD"/>
</dbReference>
<comment type="caution">
    <text evidence="1">The sequence shown here is derived from an EMBL/GenBank/DDBJ whole genome shotgun (WGS) entry which is preliminary data.</text>
</comment>
<dbReference type="AlphaFoldDB" id="A0A5S5BPU0"/>
<reference evidence="1 2" key="1">
    <citation type="submission" date="2019-07" db="EMBL/GenBank/DDBJ databases">
        <title>Genomic Encyclopedia of Type Strains, Phase III (KMG-III): the genomes of soil and plant-associated and newly described type strains.</title>
        <authorList>
            <person name="Whitman W."/>
        </authorList>
    </citation>
    <scope>NUCLEOTIDE SEQUENCE [LARGE SCALE GENOMIC DNA]</scope>
    <source>
        <strain evidence="1 2">BL24</strain>
    </source>
</reference>
<evidence type="ECO:0000313" key="1">
    <source>
        <dbReference type="EMBL" id="TYP69139.1"/>
    </source>
</evidence>
<keyword evidence="2" id="KW-1185">Reference proteome</keyword>
<sequence>MLDIQSGKYYALEGVSADIWRIIEVAISMDTLVNRLLEIYDIDKHTCLEQTSQFLTRMKDLNLIAINA</sequence>
<organism evidence="1 2">
    <name type="scientific">Paenibacillus methanolicus</name>
    <dbReference type="NCBI Taxonomy" id="582686"/>
    <lineage>
        <taxon>Bacteria</taxon>
        <taxon>Bacillati</taxon>
        <taxon>Bacillota</taxon>
        <taxon>Bacilli</taxon>
        <taxon>Bacillales</taxon>
        <taxon>Paenibacillaceae</taxon>
        <taxon>Paenibacillus</taxon>
    </lineage>
</organism>